<accession>A0A1L7LHN2</accession>
<keyword evidence="4" id="KW-0460">Magnesium</keyword>
<dbReference type="AlphaFoldDB" id="A0A1L7LHN2"/>
<dbReference type="SUPFAM" id="SSF56784">
    <property type="entry name" value="HAD-like"/>
    <property type="match status" value="1"/>
</dbReference>
<dbReference type="PANTHER" id="PTHR46193">
    <property type="entry name" value="6-PHOSPHOGLUCONATE PHOSPHATASE"/>
    <property type="match status" value="1"/>
</dbReference>
<comment type="cofactor">
    <cofactor evidence="1">
        <name>Mg(2+)</name>
        <dbReference type="ChEBI" id="CHEBI:18420"/>
    </cofactor>
</comment>
<dbReference type="Pfam" id="PF13419">
    <property type="entry name" value="HAD_2"/>
    <property type="match status" value="1"/>
</dbReference>
<dbReference type="NCBIfam" id="TIGR01509">
    <property type="entry name" value="HAD-SF-IA-v3"/>
    <property type="match status" value="1"/>
</dbReference>
<sequence length="214" mass="24423">MTTKAVIFDMDGVLFDTEGFYYRRREIFLNDKGISIKHIPPAFFIGGNMKQVWQKILGDDYANWDVEQLQKDYTNYKNKHPLPYQNLIFPDVKVILEKLGRHQFKIALASSSTKSDILLALNKTGIYNYFDLVLSGEEFPESKPHPAIYNEAAYQLGFPKSELLIIEDSEKGIAAGVSAGIEVWAIKDRTFGLNQRAASRLFSNLTEMVDFLLK</sequence>
<dbReference type="EMBL" id="AP014612">
    <property type="protein sequence ID" value="BAQ23638.1"/>
    <property type="molecule type" value="Genomic_DNA"/>
</dbReference>
<comment type="similarity">
    <text evidence="2">Belongs to the HAD-like hydrolase superfamily. CbbY/CbbZ/Gph/YieH family.</text>
</comment>
<keyword evidence="3" id="KW-0479">Metal-binding</keyword>
<dbReference type="InterPro" id="IPR036412">
    <property type="entry name" value="HAD-like_sf"/>
</dbReference>
<reference evidence="6 7" key="1">
    <citation type="journal article" date="2016" name="Microbiol. Immunol.">
        <title>Complete genome sequence of Streptococcus troglodytae TKU31 isolated from the oral cavity of a chimpanzee (Pan troglodytes).</title>
        <authorList>
            <person name="Okamoto M."/>
            <person name="Naito M."/>
            <person name="Miyanohara M."/>
            <person name="Imai S."/>
            <person name="Nomura Y."/>
            <person name="Saito W."/>
            <person name="Momoi Y."/>
            <person name="Takada K."/>
            <person name="Miyabe-Nishiwaki T."/>
            <person name="Tomonaga M."/>
            <person name="Hanada N."/>
        </authorList>
    </citation>
    <scope>NUCLEOTIDE SEQUENCE [LARGE SCALE GENOMIC DNA]</scope>
    <source>
        <strain evidence="7">TKU 31</strain>
    </source>
</reference>
<dbReference type="CDD" id="cd07505">
    <property type="entry name" value="HAD_BPGM-like"/>
    <property type="match status" value="1"/>
</dbReference>
<dbReference type="GO" id="GO:0046872">
    <property type="term" value="F:metal ion binding"/>
    <property type="evidence" value="ECO:0007669"/>
    <property type="project" value="UniProtKB-KW"/>
</dbReference>
<dbReference type="RefSeq" id="WP_128832865.1">
    <property type="nucleotide sequence ID" value="NZ_AP014612.1"/>
</dbReference>
<evidence type="ECO:0000256" key="3">
    <source>
        <dbReference type="ARBA" id="ARBA00022723"/>
    </source>
</evidence>
<protein>
    <submittedName>
        <fullName evidence="6">Phosphatase</fullName>
    </submittedName>
</protein>
<evidence type="ECO:0000313" key="6">
    <source>
        <dbReference type="EMBL" id="BAQ23638.1"/>
    </source>
</evidence>
<dbReference type="Gene3D" id="3.40.50.1000">
    <property type="entry name" value="HAD superfamily/HAD-like"/>
    <property type="match status" value="1"/>
</dbReference>
<evidence type="ECO:0000256" key="5">
    <source>
        <dbReference type="ARBA" id="ARBA00023277"/>
    </source>
</evidence>
<evidence type="ECO:0000256" key="2">
    <source>
        <dbReference type="ARBA" id="ARBA00006171"/>
    </source>
</evidence>
<dbReference type="PRINTS" id="PR00413">
    <property type="entry name" value="HADHALOGNASE"/>
</dbReference>
<dbReference type="InterPro" id="IPR023214">
    <property type="entry name" value="HAD_sf"/>
</dbReference>
<dbReference type="InterPro" id="IPR023198">
    <property type="entry name" value="PGP-like_dom2"/>
</dbReference>
<evidence type="ECO:0000313" key="7">
    <source>
        <dbReference type="Proteomes" id="UP000217758"/>
    </source>
</evidence>
<organism evidence="6 7">
    <name type="scientific">Streptococcus troglodytae</name>
    <dbReference type="NCBI Taxonomy" id="1111760"/>
    <lineage>
        <taxon>Bacteria</taxon>
        <taxon>Bacillati</taxon>
        <taxon>Bacillota</taxon>
        <taxon>Bacilli</taxon>
        <taxon>Lactobacillales</taxon>
        <taxon>Streptococcaceae</taxon>
        <taxon>Streptococcus</taxon>
    </lineage>
</organism>
<proteinExistence type="inferred from homology"/>
<evidence type="ECO:0000256" key="1">
    <source>
        <dbReference type="ARBA" id="ARBA00001946"/>
    </source>
</evidence>
<dbReference type="InterPro" id="IPR041492">
    <property type="entry name" value="HAD_2"/>
</dbReference>
<keyword evidence="5" id="KW-0119">Carbohydrate metabolism</keyword>
<dbReference type="Gene3D" id="1.10.150.240">
    <property type="entry name" value="Putative phosphatase, domain 2"/>
    <property type="match status" value="1"/>
</dbReference>
<name>A0A1L7LHN2_9STRE</name>
<keyword evidence="7" id="KW-1185">Reference proteome</keyword>
<gene>
    <name evidence="6" type="ORF">SRT_03770</name>
</gene>
<dbReference type="SFLD" id="SFLDG01135">
    <property type="entry name" value="C1.5.6:_HAD__Beta-PGM__Phospha"/>
    <property type="match status" value="1"/>
</dbReference>
<dbReference type="InterPro" id="IPR051600">
    <property type="entry name" value="Beta-PGM-like"/>
</dbReference>
<dbReference type="SFLD" id="SFLDS00003">
    <property type="entry name" value="Haloacid_Dehalogenase"/>
    <property type="match status" value="1"/>
</dbReference>
<dbReference type="PANTHER" id="PTHR46193:SF18">
    <property type="entry name" value="HEXITOL PHOSPHATASE B"/>
    <property type="match status" value="1"/>
</dbReference>
<dbReference type="KEGG" id="strg:SRT_03770"/>
<dbReference type="SFLD" id="SFLDG01129">
    <property type="entry name" value="C1.5:_HAD__Beta-PGM__Phosphata"/>
    <property type="match status" value="1"/>
</dbReference>
<evidence type="ECO:0000256" key="4">
    <source>
        <dbReference type="ARBA" id="ARBA00022842"/>
    </source>
</evidence>
<dbReference type="Proteomes" id="UP000217758">
    <property type="component" value="Chromosome"/>
</dbReference>
<dbReference type="GO" id="GO:0003824">
    <property type="term" value="F:catalytic activity"/>
    <property type="evidence" value="ECO:0007669"/>
    <property type="project" value="UniProtKB-ARBA"/>
</dbReference>
<dbReference type="InterPro" id="IPR006439">
    <property type="entry name" value="HAD-SF_hydro_IA"/>
</dbReference>